<dbReference type="KEGG" id="bbp:BBPR_0893"/>
<evidence type="ECO:0000313" key="2">
    <source>
        <dbReference type="Proteomes" id="UP000002312"/>
    </source>
</evidence>
<evidence type="ECO:0000313" key="1">
    <source>
        <dbReference type="EMBL" id="ADP35970.1"/>
    </source>
</evidence>
<accession>A0A0H3ECH7</accession>
<dbReference type="Proteomes" id="UP000002312">
    <property type="component" value="Chromosome"/>
</dbReference>
<sequence>MNDMTIAHMTGILTSAIQAADRLELDALKSPALADMDLDRIRDIKRDCSTCINLLNQLGRERR</sequence>
<dbReference type="HOGENOM" id="CLU_2876791_0_0_11"/>
<reference evidence="1 2" key="1">
    <citation type="journal article" date="2010" name="Proc. Natl. Acad. Sci. U.S.A.">
        <title>Genome analysis of Bifidobacterium bifidum PRL2010 reveals metabolic pathways for host-derived glycan foraging.</title>
        <authorList>
            <person name="Turroni F."/>
            <person name="Bottacini F."/>
            <person name="Foroni E."/>
            <person name="Mulder I."/>
            <person name="Kim J.H."/>
            <person name="Zomer A."/>
            <person name="Sanchez B."/>
            <person name="Bidossi A."/>
            <person name="Ferrarini A."/>
            <person name="Giubellini V."/>
            <person name="Delledonne M."/>
            <person name="Henrissat B."/>
            <person name="Coutinho P."/>
            <person name="Oggioni M."/>
            <person name="Fitzgerald G.F."/>
            <person name="Mills D."/>
            <person name="Margolles A."/>
            <person name="Kelly D."/>
            <person name="van Sinderen D."/>
            <person name="Ventura M."/>
        </authorList>
    </citation>
    <scope>NUCLEOTIDE SEQUENCE [LARGE SCALE GENOMIC DNA]</scope>
    <source>
        <strain evidence="1 2">PRL2010</strain>
    </source>
</reference>
<dbReference type="EMBL" id="CP001840">
    <property type="protein sequence ID" value="ADP35970.1"/>
    <property type="molecule type" value="Genomic_DNA"/>
</dbReference>
<dbReference type="PATRIC" id="fig|702459.3.peg.922"/>
<gene>
    <name evidence="1" type="ordered locus">BBPR_0893</name>
</gene>
<dbReference type="RefSeq" id="WP_003813015.1">
    <property type="nucleotide sequence ID" value="NC_014638.1"/>
</dbReference>
<name>A0A0H3ECH7_BIFBP</name>
<dbReference type="eggNOG" id="ENOG50323NR">
    <property type="taxonomic scope" value="Bacteria"/>
</dbReference>
<dbReference type="AlphaFoldDB" id="A0A0H3ECH7"/>
<dbReference type="OrthoDB" id="9878648at2"/>
<protein>
    <submittedName>
        <fullName evidence="1">Uncharacterized protein</fullName>
    </submittedName>
</protein>
<proteinExistence type="predicted"/>
<organism evidence="1 2">
    <name type="scientific">Bifidobacterium bifidum (strain PRL2010)</name>
    <dbReference type="NCBI Taxonomy" id="702459"/>
    <lineage>
        <taxon>Bacteria</taxon>
        <taxon>Bacillati</taxon>
        <taxon>Actinomycetota</taxon>
        <taxon>Actinomycetes</taxon>
        <taxon>Bifidobacteriales</taxon>
        <taxon>Bifidobacteriaceae</taxon>
        <taxon>Bifidobacterium</taxon>
    </lineage>
</organism>